<dbReference type="PANTHER" id="PTHR46325">
    <property type="entry name" value="CRIB DOMAIN-CONTAINING PROTEIN RIC8"/>
    <property type="match status" value="1"/>
</dbReference>
<dbReference type="Pfam" id="PF00786">
    <property type="entry name" value="PBD"/>
    <property type="match status" value="1"/>
</dbReference>
<feature type="compositionally biased region" description="Polar residues" evidence="1">
    <location>
        <begin position="82"/>
        <end position="91"/>
    </location>
</feature>
<feature type="compositionally biased region" description="Basic residues" evidence="1">
    <location>
        <begin position="167"/>
        <end position="178"/>
    </location>
</feature>
<comment type="caution">
    <text evidence="3">The sequence shown here is derived from an EMBL/GenBank/DDBJ whole genome shotgun (WGS) entry which is preliminary data.</text>
</comment>
<reference evidence="3 4" key="1">
    <citation type="journal article" date="2023" name="Hortic Res">
        <title>Pangenome of water caltrop reveals structural variations and asymmetric subgenome divergence after allopolyploidization.</title>
        <authorList>
            <person name="Zhang X."/>
            <person name="Chen Y."/>
            <person name="Wang L."/>
            <person name="Yuan Y."/>
            <person name="Fang M."/>
            <person name="Shi L."/>
            <person name="Lu R."/>
            <person name="Comes H.P."/>
            <person name="Ma Y."/>
            <person name="Chen Y."/>
            <person name="Huang G."/>
            <person name="Zhou Y."/>
            <person name="Zheng Z."/>
            <person name="Qiu Y."/>
        </authorList>
    </citation>
    <scope>NUCLEOTIDE SEQUENCE [LARGE SCALE GENOMIC DNA]</scope>
    <source>
        <strain evidence="3">F231</strain>
    </source>
</reference>
<accession>A0AAN7MGS7</accession>
<feature type="region of interest" description="Disordered" evidence="1">
    <location>
        <begin position="41"/>
        <end position="250"/>
    </location>
</feature>
<dbReference type="InterPro" id="IPR000095">
    <property type="entry name" value="CRIB_dom"/>
</dbReference>
<name>A0AAN7MGS7_TRANT</name>
<feature type="domain" description="CRIB" evidence="2">
    <location>
        <begin position="29"/>
        <end position="42"/>
    </location>
</feature>
<feature type="compositionally biased region" description="Basic and acidic residues" evidence="1">
    <location>
        <begin position="137"/>
        <end position="148"/>
    </location>
</feature>
<dbReference type="EMBL" id="JAXQNO010000006">
    <property type="protein sequence ID" value="KAK4797005.1"/>
    <property type="molecule type" value="Genomic_DNA"/>
</dbReference>
<dbReference type="SMART" id="SM00285">
    <property type="entry name" value="PBD"/>
    <property type="match status" value="1"/>
</dbReference>
<sequence length="250" mass="26903">MSTKVKGILKGLKYISNIFEEGEEQEMVIGLPTDVKHVAHIGMDGPSDAPPTWMNEFKQAQGEGEMHKEDSNSKVSDGDSANKASEGSNSRGAKAANGSQARDLPEVPKPRRHSSSSTGAESPTKAKSEKRRHSRRTSKESTGKDSLEQGRSSSDAECSHESSGKAKSSKPRHSRRSSKGSQGKDFLEPLPSDAESESGLESPRKLPDVPKTRRKKSKDSEGSTRRSKTTAQASKAVEEGGIENRLTAVS</sequence>
<keyword evidence="4" id="KW-1185">Reference proteome</keyword>
<evidence type="ECO:0000313" key="4">
    <source>
        <dbReference type="Proteomes" id="UP001346149"/>
    </source>
</evidence>
<proteinExistence type="predicted"/>
<dbReference type="Proteomes" id="UP001346149">
    <property type="component" value="Unassembled WGS sequence"/>
</dbReference>
<feature type="compositionally biased region" description="Basic and acidic residues" evidence="1">
    <location>
        <begin position="202"/>
        <end position="211"/>
    </location>
</feature>
<dbReference type="CDD" id="cd00132">
    <property type="entry name" value="CRIB"/>
    <property type="match status" value="1"/>
</dbReference>
<gene>
    <name evidence="3" type="ORF">SAY86_029331</name>
</gene>
<dbReference type="PROSITE" id="PS50108">
    <property type="entry name" value="CRIB"/>
    <property type="match status" value="1"/>
</dbReference>
<evidence type="ECO:0000313" key="3">
    <source>
        <dbReference type="EMBL" id="KAK4797005.1"/>
    </source>
</evidence>
<protein>
    <recommendedName>
        <fullName evidence="2">CRIB domain-containing protein</fullName>
    </recommendedName>
</protein>
<evidence type="ECO:0000259" key="2">
    <source>
        <dbReference type="PROSITE" id="PS50108"/>
    </source>
</evidence>
<organism evidence="3 4">
    <name type="scientific">Trapa natans</name>
    <name type="common">Water chestnut</name>
    <dbReference type="NCBI Taxonomy" id="22666"/>
    <lineage>
        <taxon>Eukaryota</taxon>
        <taxon>Viridiplantae</taxon>
        <taxon>Streptophyta</taxon>
        <taxon>Embryophyta</taxon>
        <taxon>Tracheophyta</taxon>
        <taxon>Spermatophyta</taxon>
        <taxon>Magnoliopsida</taxon>
        <taxon>eudicotyledons</taxon>
        <taxon>Gunneridae</taxon>
        <taxon>Pentapetalae</taxon>
        <taxon>rosids</taxon>
        <taxon>malvids</taxon>
        <taxon>Myrtales</taxon>
        <taxon>Lythraceae</taxon>
        <taxon>Trapa</taxon>
    </lineage>
</organism>
<evidence type="ECO:0000256" key="1">
    <source>
        <dbReference type="SAM" id="MobiDB-lite"/>
    </source>
</evidence>
<dbReference type="AlphaFoldDB" id="A0AAN7MGS7"/>
<dbReference type="PANTHER" id="PTHR46325:SF20">
    <property type="entry name" value="CRIB DOMAIN-CONTAINING PROTEIN RIC10"/>
    <property type="match status" value="1"/>
</dbReference>